<sequence>MLNKILIGILLSSSTVVALAGTVPVDLYRGGNSTSPRMDNVREQDIIWYLNDGQQWVVGKKGGISTTSKPPVPGKNWWKIAKGTKYSDEIYLENDHDNHWRWAPAKNMSRSHFKSLMQDLHPKFKKIN</sequence>
<keyword evidence="4" id="KW-1185">Reference proteome</keyword>
<dbReference type="EMBL" id="JAKIKU010000027">
    <property type="protein sequence ID" value="MCL1047970.1"/>
    <property type="molecule type" value="Genomic_DNA"/>
</dbReference>
<dbReference type="Proteomes" id="UP001202134">
    <property type="component" value="Unassembled WGS sequence"/>
</dbReference>
<dbReference type="Pfam" id="PF18648">
    <property type="entry name" value="ADPRTs_Tse2"/>
    <property type="match status" value="1"/>
</dbReference>
<reference evidence="3 4" key="1">
    <citation type="submission" date="2022-01" db="EMBL/GenBank/DDBJ databases">
        <title>Whole genome-based taxonomy of the Shewanellaceae.</title>
        <authorList>
            <person name="Martin-Rodriguez A.J."/>
        </authorList>
    </citation>
    <scope>NUCLEOTIDE SEQUENCE [LARGE SCALE GENOMIC DNA]</scope>
    <source>
        <strain evidence="3 4">DSM 24955</strain>
    </source>
</reference>
<dbReference type="RefSeq" id="WP_248957109.1">
    <property type="nucleotide sequence ID" value="NZ_JAKIKU010000027.1"/>
</dbReference>
<protein>
    <recommendedName>
        <fullName evidence="2">Tse2 ADP-ribosyltransferase toxin domain-containing protein</fullName>
    </recommendedName>
</protein>
<keyword evidence="1" id="KW-0732">Signal</keyword>
<comment type="caution">
    <text evidence="3">The sequence shown here is derived from an EMBL/GenBank/DDBJ whole genome shotgun (WGS) entry which is preliminary data.</text>
</comment>
<accession>A0ABT0KVU7</accession>
<gene>
    <name evidence="3" type="ORF">L2737_21965</name>
</gene>
<name>A0ABT0KVU7_9GAMM</name>
<feature type="chain" id="PRO_5046195287" description="Tse2 ADP-ribosyltransferase toxin domain-containing protein" evidence="1">
    <location>
        <begin position="21"/>
        <end position="128"/>
    </location>
</feature>
<proteinExistence type="predicted"/>
<evidence type="ECO:0000259" key="2">
    <source>
        <dbReference type="Pfam" id="PF18648"/>
    </source>
</evidence>
<evidence type="ECO:0000256" key="1">
    <source>
        <dbReference type="SAM" id="SignalP"/>
    </source>
</evidence>
<evidence type="ECO:0000313" key="3">
    <source>
        <dbReference type="EMBL" id="MCL1047970.1"/>
    </source>
</evidence>
<dbReference type="InterPro" id="IPR041018">
    <property type="entry name" value="ADPRTs_Tse2"/>
</dbReference>
<evidence type="ECO:0000313" key="4">
    <source>
        <dbReference type="Proteomes" id="UP001202134"/>
    </source>
</evidence>
<feature type="domain" description="Tse2 ADP-ribosyltransferase toxin" evidence="2">
    <location>
        <begin position="36"/>
        <end position="120"/>
    </location>
</feature>
<organism evidence="3 4">
    <name type="scientific">Shewanella electrodiphila</name>
    <dbReference type="NCBI Taxonomy" id="934143"/>
    <lineage>
        <taxon>Bacteria</taxon>
        <taxon>Pseudomonadati</taxon>
        <taxon>Pseudomonadota</taxon>
        <taxon>Gammaproteobacteria</taxon>
        <taxon>Alteromonadales</taxon>
        <taxon>Shewanellaceae</taxon>
        <taxon>Shewanella</taxon>
    </lineage>
</organism>
<feature type="signal peptide" evidence="1">
    <location>
        <begin position="1"/>
        <end position="20"/>
    </location>
</feature>